<sequence>MFVSLEINLGFVSIMLVLSCYVGLFLERGHLLMILLLLEGVMLGLFSFLLFGVGSFILSNFYLVLVLISFGACEAAVGLSLLVSLVRTHGNDFVSSLTIYEC</sequence>
<evidence type="ECO:0000256" key="6">
    <source>
        <dbReference type="ARBA" id="ARBA00022989"/>
    </source>
</evidence>
<dbReference type="AlphaFoldDB" id="C6GCT0"/>
<accession>C6GCT0</accession>
<dbReference type="EMBL" id="FJ839919">
    <property type="protein sequence ID" value="ACO40320.1"/>
    <property type="molecule type" value="Genomic_DNA"/>
</dbReference>
<dbReference type="Gene3D" id="1.10.287.3510">
    <property type="match status" value="1"/>
</dbReference>
<dbReference type="GO" id="GO:0016020">
    <property type="term" value="C:membrane"/>
    <property type="evidence" value="ECO:0007669"/>
    <property type="project" value="UniProtKB-SubCell"/>
</dbReference>
<comment type="subcellular location">
    <subcellularLocation>
        <location evidence="1">Membrane</location>
        <topology evidence="1">Multi-pass membrane protein</topology>
    </subcellularLocation>
</comment>
<dbReference type="RefSeq" id="YP_002995761.1">
    <property type="nucleotide sequence ID" value="NC_012889.1"/>
</dbReference>
<name>C6GCT0_9BILA</name>
<evidence type="ECO:0000256" key="4">
    <source>
        <dbReference type="ARBA" id="ARBA00022692"/>
    </source>
</evidence>
<keyword evidence="8 10" id="KW-0472">Membrane</keyword>
<evidence type="ECO:0000256" key="1">
    <source>
        <dbReference type="ARBA" id="ARBA00004141"/>
    </source>
</evidence>
<evidence type="ECO:0000256" key="5">
    <source>
        <dbReference type="ARBA" id="ARBA00022967"/>
    </source>
</evidence>
<dbReference type="InterPro" id="IPR039428">
    <property type="entry name" value="NUOK/Mnh_C1-like"/>
</dbReference>
<organism evidence="11">
    <name type="scientific">Lineus viridis</name>
    <dbReference type="NCBI Taxonomy" id="56195"/>
    <lineage>
        <taxon>Eukaryota</taxon>
        <taxon>Metazoa</taxon>
        <taxon>Spiralia</taxon>
        <taxon>Lophotrochozoa</taxon>
        <taxon>Nemertea</taxon>
        <taxon>Pilidiophora</taxon>
        <taxon>Heteronemertea</taxon>
        <taxon>Lineidae</taxon>
        <taxon>Lineus</taxon>
    </lineage>
</organism>
<keyword evidence="7" id="KW-0520">NAD</keyword>
<geneLocation type="mitochondrion" evidence="11"/>
<feature type="transmembrane region" description="Helical" evidence="10">
    <location>
        <begin position="61"/>
        <end position="86"/>
    </location>
</feature>
<proteinExistence type="inferred from homology"/>
<keyword evidence="5" id="KW-1278">Translocase</keyword>
<dbReference type="Pfam" id="PF00420">
    <property type="entry name" value="Oxidored_q2"/>
    <property type="match status" value="1"/>
</dbReference>
<evidence type="ECO:0000256" key="3">
    <source>
        <dbReference type="ARBA" id="ARBA00016612"/>
    </source>
</evidence>
<keyword evidence="6 10" id="KW-1133">Transmembrane helix</keyword>
<evidence type="ECO:0000256" key="7">
    <source>
        <dbReference type="ARBA" id="ARBA00023027"/>
    </source>
</evidence>
<evidence type="ECO:0000256" key="8">
    <source>
        <dbReference type="ARBA" id="ARBA00023136"/>
    </source>
</evidence>
<reference evidence="11" key="1">
    <citation type="journal article" date="2009" name="BMC Genomics">
        <title>Phylogeny and mitochondrial gene order variation in Lophotrochozoa in the light of new mitogenomic data from Nemertea.</title>
        <authorList>
            <person name="Podsiadlowski L."/>
            <person name="Braband A."/>
            <person name="Struck T.H."/>
            <person name="von Doehren J."/>
            <person name="Bartolomaeus T."/>
        </authorList>
    </citation>
    <scope>NUCLEOTIDE SEQUENCE</scope>
</reference>
<gene>
    <name evidence="11" type="primary">ND4L</name>
</gene>
<evidence type="ECO:0000256" key="9">
    <source>
        <dbReference type="ARBA" id="ARBA00031586"/>
    </source>
</evidence>
<dbReference type="CTD" id="4539"/>
<feature type="transmembrane region" description="Helical" evidence="10">
    <location>
        <begin position="32"/>
        <end position="54"/>
    </location>
</feature>
<comment type="similarity">
    <text evidence="2">Belongs to the complex I subunit 4L family.</text>
</comment>
<feature type="transmembrane region" description="Helical" evidence="10">
    <location>
        <begin position="7"/>
        <end position="26"/>
    </location>
</feature>
<evidence type="ECO:0000313" key="11">
    <source>
        <dbReference type="EMBL" id="ACO40320.1"/>
    </source>
</evidence>
<keyword evidence="11" id="KW-0496">Mitochondrion</keyword>
<evidence type="ECO:0000256" key="10">
    <source>
        <dbReference type="SAM" id="Phobius"/>
    </source>
</evidence>
<keyword evidence="4 10" id="KW-0812">Transmembrane</keyword>
<evidence type="ECO:0000256" key="2">
    <source>
        <dbReference type="ARBA" id="ARBA00010519"/>
    </source>
</evidence>
<protein>
    <recommendedName>
        <fullName evidence="3">NADH-ubiquinone oxidoreductase chain 4L</fullName>
    </recommendedName>
    <alternativeName>
        <fullName evidence="9">NADH dehydrogenase subunit 4L</fullName>
    </alternativeName>
</protein>
<dbReference type="GeneID" id="8097109"/>